<sequence length="161" mass="17405">MVLGLAGLIPFAASPYLMISSGHFLPDIAIYQTFYGATILSFLGGVRWGFTVPSNSPQNPDITNLGYSVVPQLWGCGSLVLGHYMECIVVANVGVMLGLAITGYMDLSMAGYPVWFKGLRFCLTVGALLSLFSVLACKFILLEKIKNKTELEIEGNNVESQ</sequence>
<keyword evidence="1 3" id="KW-0812">Transmembrane</keyword>
<dbReference type="GeneID" id="108673815"/>
<dbReference type="PANTHER" id="PTHR15887">
    <property type="entry name" value="TRANSMEMBRANE PROTEIN 69"/>
    <property type="match status" value="1"/>
</dbReference>
<evidence type="ECO:0000313" key="3">
    <source>
        <dbReference type="RefSeq" id="XP_047736087.1"/>
    </source>
</evidence>
<feature type="transmembrane region" description="Helical" evidence="1">
    <location>
        <begin position="29"/>
        <end position="50"/>
    </location>
</feature>
<proteinExistence type="predicted"/>
<protein>
    <submittedName>
        <fullName evidence="3">Transmembrane protein 69</fullName>
    </submittedName>
</protein>
<dbReference type="Proteomes" id="UP000694843">
    <property type="component" value="Unplaced"/>
</dbReference>
<keyword evidence="1" id="KW-0472">Membrane</keyword>
<keyword evidence="2" id="KW-1185">Reference proteome</keyword>
<keyword evidence="1" id="KW-1133">Transmembrane helix</keyword>
<dbReference type="RefSeq" id="XP_047736087.1">
    <property type="nucleotide sequence ID" value="XM_047880131.1"/>
</dbReference>
<evidence type="ECO:0000256" key="1">
    <source>
        <dbReference type="SAM" id="Phobius"/>
    </source>
</evidence>
<organism evidence="2 3">
    <name type="scientific">Hyalella azteca</name>
    <name type="common">Amphipod</name>
    <dbReference type="NCBI Taxonomy" id="294128"/>
    <lineage>
        <taxon>Eukaryota</taxon>
        <taxon>Metazoa</taxon>
        <taxon>Ecdysozoa</taxon>
        <taxon>Arthropoda</taxon>
        <taxon>Crustacea</taxon>
        <taxon>Multicrustacea</taxon>
        <taxon>Malacostraca</taxon>
        <taxon>Eumalacostraca</taxon>
        <taxon>Peracarida</taxon>
        <taxon>Amphipoda</taxon>
        <taxon>Senticaudata</taxon>
        <taxon>Talitrida</taxon>
        <taxon>Talitroidea</taxon>
        <taxon>Hyalellidae</taxon>
        <taxon>Hyalella</taxon>
    </lineage>
</organism>
<dbReference type="OMA" id="LHWGFAM"/>
<dbReference type="InterPro" id="IPR021836">
    <property type="entry name" value="DUF3429"/>
</dbReference>
<dbReference type="PANTHER" id="PTHR15887:SF1">
    <property type="entry name" value="TRANSMEMBRANE PROTEIN 69"/>
    <property type="match status" value="1"/>
</dbReference>
<evidence type="ECO:0000313" key="2">
    <source>
        <dbReference type="Proteomes" id="UP000694843"/>
    </source>
</evidence>
<dbReference type="Pfam" id="PF11911">
    <property type="entry name" value="DUF3429"/>
    <property type="match status" value="1"/>
</dbReference>
<dbReference type="KEGG" id="hazt:108673815"/>
<dbReference type="OrthoDB" id="194289at2759"/>
<feature type="transmembrane region" description="Helical" evidence="1">
    <location>
        <begin position="88"/>
        <end position="107"/>
    </location>
</feature>
<gene>
    <name evidence="3" type="primary">LOC108673815</name>
</gene>
<feature type="transmembrane region" description="Helical" evidence="1">
    <location>
        <begin position="119"/>
        <end position="141"/>
    </location>
</feature>
<dbReference type="AlphaFoldDB" id="A0A979FH67"/>
<accession>A0A979FH67</accession>
<name>A0A979FH67_HYAAZ</name>
<reference evidence="3" key="1">
    <citation type="submission" date="2025-08" db="UniProtKB">
        <authorList>
            <consortium name="RefSeq"/>
        </authorList>
    </citation>
    <scope>IDENTIFICATION</scope>
    <source>
        <tissue evidence="3">Whole organism</tissue>
    </source>
</reference>